<gene>
    <name evidence="1" type="ORF">COC19_02830</name>
</gene>
<evidence type="ECO:0000313" key="2">
    <source>
        <dbReference type="Proteomes" id="UP000218172"/>
    </source>
</evidence>
<evidence type="ECO:0000313" key="1">
    <source>
        <dbReference type="EMBL" id="PCH62426.1"/>
    </source>
</evidence>
<dbReference type="Proteomes" id="UP000218172">
    <property type="component" value="Unassembled WGS sequence"/>
</dbReference>
<dbReference type="AlphaFoldDB" id="A0A2A4MS53"/>
<accession>A0A2A4MS53</accession>
<dbReference type="Gene3D" id="3.30.2310.20">
    <property type="entry name" value="RelE-like"/>
    <property type="match status" value="1"/>
</dbReference>
<dbReference type="SUPFAM" id="SSF143011">
    <property type="entry name" value="RelE-like"/>
    <property type="match status" value="1"/>
</dbReference>
<reference evidence="2" key="1">
    <citation type="submission" date="2017-08" db="EMBL/GenBank/DDBJ databases">
        <title>A dynamic microbial community with high functional redundancy inhabits the cold, oxic subseafloor aquifer.</title>
        <authorList>
            <person name="Tully B.J."/>
            <person name="Wheat C.G."/>
            <person name="Glazer B.T."/>
            <person name="Huber J.A."/>
        </authorList>
    </citation>
    <scope>NUCLEOTIDE SEQUENCE [LARGE SCALE GENOMIC DNA]</scope>
</reference>
<protein>
    <submittedName>
        <fullName evidence="1">Plasmid stabilization protein</fullName>
    </submittedName>
</protein>
<organism evidence="1 2">
    <name type="scientific">SAR86 cluster bacterium</name>
    <dbReference type="NCBI Taxonomy" id="2030880"/>
    <lineage>
        <taxon>Bacteria</taxon>
        <taxon>Pseudomonadati</taxon>
        <taxon>Pseudomonadota</taxon>
        <taxon>Gammaproteobacteria</taxon>
        <taxon>SAR86 cluster</taxon>
    </lineage>
</organism>
<comment type="caution">
    <text evidence="1">The sequence shown here is derived from an EMBL/GenBank/DDBJ whole genome shotgun (WGS) entry which is preliminary data.</text>
</comment>
<proteinExistence type="predicted"/>
<sequence>MSYTLIYPDSYIRRAKKFLRKHPEIHTQYSKALQLLELDPYHPSLRLHSLGGRLQGLSSVSINMSYRIVLELEVREKEIILINIGSHGQIY</sequence>
<name>A0A2A4MS53_9GAMM</name>
<dbReference type="InterPro" id="IPR035093">
    <property type="entry name" value="RelE/ParE_toxin_dom_sf"/>
</dbReference>
<dbReference type="EMBL" id="NVQR01000039">
    <property type="protein sequence ID" value="PCH62426.1"/>
    <property type="molecule type" value="Genomic_DNA"/>
</dbReference>